<dbReference type="AlphaFoldDB" id="A0A388LKS7"/>
<dbReference type="EMBL" id="BFEA01000422">
    <property type="protein sequence ID" value="GBG82928.1"/>
    <property type="molecule type" value="Genomic_DNA"/>
</dbReference>
<dbReference type="Gramene" id="GBG82928">
    <property type="protein sequence ID" value="GBG82928"/>
    <property type="gene ID" value="CBR_g36455"/>
</dbReference>
<evidence type="ECO:0000313" key="4">
    <source>
        <dbReference type="Proteomes" id="UP000265515"/>
    </source>
</evidence>
<evidence type="ECO:0000256" key="2">
    <source>
        <dbReference type="SAM" id="MobiDB-lite"/>
    </source>
</evidence>
<dbReference type="Gene3D" id="4.10.60.10">
    <property type="entry name" value="Zinc finger, CCHC-type"/>
    <property type="match status" value="1"/>
</dbReference>
<gene>
    <name evidence="3" type="ORF">CBR_g36455</name>
</gene>
<dbReference type="InterPro" id="IPR036875">
    <property type="entry name" value="Znf_CCHC_sf"/>
</dbReference>
<feature type="compositionally biased region" description="Basic and acidic residues" evidence="2">
    <location>
        <begin position="99"/>
        <end position="120"/>
    </location>
</feature>
<feature type="coiled-coil region" evidence="1">
    <location>
        <begin position="218"/>
        <end position="273"/>
    </location>
</feature>
<keyword evidence="1" id="KW-0175">Coiled coil</keyword>
<sequence>MNGNNLRVDNRECYNYGQAGHISRYCPLPDRRLHPPTSSALVPAQPLVTMPADNSAVGMVAPVGESYSGQYVNQYSDKGWLRKRVATLEDIVGKIKEKHDADEAKERAAKEEEEWKKKEKDEEEQGCSRTSVAKPIADDDVVLWLKREQGELRAATDRRFALTKVKEDAETNAELWKAEALRPGNKRGSIAVASTPISHARVRQRNTPSGRPTEPRINQQLKEIVERHNMEVNLLKEMRLKDVNDRIDVEKEVERLKDAMAKLVMERERETNLKSRLDEVAGPSACKAVCPSVKKKGVDTPEE</sequence>
<evidence type="ECO:0000313" key="3">
    <source>
        <dbReference type="EMBL" id="GBG82928.1"/>
    </source>
</evidence>
<keyword evidence="4" id="KW-1185">Reference proteome</keyword>
<comment type="caution">
    <text evidence="3">The sequence shown here is derived from an EMBL/GenBank/DDBJ whole genome shotgun (WGS) entry which is preliminary data.</text>
</comment>
<reference evidence="3 4" key="1">
    <citation type="journal article" date="2018" name="Cell">
        <title>The Chara Genome: Secondary Complexity and Implications for Plant Terrestrialization.</title>
        <authorList>
            <person name="Nishiyama T."/>
            <person name="Sakayama H."/>
            <person name="Vries J.D."/>
            <person name="Buschmann H."/>
            <person name="Saint-Marcoux D."/>
            <person name="Ullrich K.K."/>
            <person name="Haas F.B."/>
            <person name="Vanderstraeten L."/>
            <person name="Becker D."/>
            <person name="Lang D."/>
            <person name="Vosolsobe S."/>
            <person name="Rombauts S."/>
            <person name="Wilhelmsson P.K.I."/>
            <person name="Janitza P."/>
            <person name="Kern R."/>
            <person name="Heyl A."/>
            <person name="Rumpler F."/>
            <person name="Villalobos L.I.A.C."/>
            <person name="Clay J.M."/>
            <person name="Skokan R."/>
            <person name="Toyoda A."/>
            <person name="Suzuki Y."/>
            <person name="Kagoshima H."/>
            <person name="Schijlen E."/>
            <person name="Tajeshwar N."/>
            <person name="Catarino B."/>
            <person name="Hetherington A.J."/>
            <person name="Saltykova A."/>
            <person name="Bonnot C."/>
            <person name="Breuninger H."/>
            <person name="Symeonidi A."/>
            <person name="Radhakrishnan G.V."/>
            <person name="Van Nieuwerburgh F."/>
            <person name="Deforce D."/>
            <person name="Chang C."/>
            <person name="Karol K.G."/>
            <person name="Hedrich R."/>
            <person name="Ulvskov P."/>
            <person name="Glockner G."/>
            <person name="Delwiche C.F."/>
            <person name="Petrasek J."/>
            <person name="Van de Peer Y."/>
            <person name="Friml J."/>
            <person name="Beilby M."/>
            <person name="Dolan L."/>
            <person name="Kohara Y."/>
            <person name="Sugano S."/>
            <person name="Fujiyama A."/>
            <person name="Delaux P.-M."/>
            <person name="Quint M."/>
            <person name="TheiBen G."/>
            <person name="Hagemann M."/>
            <person name="Harholt J."/>
            <person name="Dunand C."/>
            <person name="Zachgo S."/>
            <person name="Langdale J."/>
            <person name="Maumus F."/>
            <person name="Straeten D.V.D."/>
            <person name="Gould S.B."/>
            <person name="Rensing S.A."/>
        </authorList>
    </citation>
    <scope>NUCLEOTIDE SEQUENCE [LARGE SCALE GENOMIC DNA]</scope>
    <source>
        <strain evidence="3 4">S276</strain>
    </source>
</reference>
<evidence type="ECO:0008006" key="5">
    <source>
        <dbReference type="Google" id="ProtNLM"/>
    </source>
</evidence>
<evidence type="ECO:0000256" key="1">
    <source>
        <dbReference type="SAM" id="Coils"/>
    </source>
</evidence>
<protein>
    <recommendedName>
        <fullName evidence="5">CCHC-type domain-containing protein</fullName>
    </recommendedName>
</protein>
<feature type="region of interest" description="Disordered" evidence="2">
    <location>
        <begin position="99"/>
        <end position="132"/>
    </location>
</feature>
<dbReference type="GO" id="GO:0008270">
    <property type="term" value="F:zinc ion binding"/>
    <property type="evidence" value="ECO:0007669"/>
    <property type="project" value="InterPro"/>
</dbReference>
<name>A0A388LKS7_CHABU</name>
<dbReference type="Proteomes" id="UP000265515">
    <property type="component" value="Unassembled WGS sequence"/>
</dbReference>
<proteinExistence type="predicted"/>
<dbReference type="GO" id="GO:0003676">
    <property type="term" value="F:nucleic acid binding"/>
    <property type="evidence" value="ECO:0007669"/>
    <property type="project" value="InterPro"/>
</dbReference>
<organism evidence="3 4">
    <name type="scientific">Chara braunii</name>
    <name type="common">Braun's stonewort</name>
    <dbReference type="NCBI Taxonomy" id="69332"/>
    <lineage>
        <taxon>Eukaryota</taxon>
        <taxon>Viridiplantae</taxon>
        <taxon>Streptophyta</taxon>
        <taxon>Charophyceae</taxon>
        <taxon>Charales</taxon>
        <taxon>Characeae</taxon>
        <taxon>Chara</taxon>
    </lineage>
</organism>
<dbReference type="SUPFAM" id="SSF57756">
    <property type="entry name" value="Retrovirus zinc finger-like domains"/>
    <property type="match status" value="1"/>
</dbReference>
<accession>A0A388LKS7</accession>